<reference evidence="1 2" key="4">
    <citation type="journal article" date="1988" name="Virology">
        <title>Identification and characterization of the repetitive DNA element in the genome of insect iridescent virus type 6.</title>
        <authorList>
            <person name="Fischer M."/>
            <person name="Schnitzler P."/>
            <person name="Delius H."/>
            <person name="Darai G."/>
        </authorList>
    </citation>
    <scope>NUCLEOTIDE SEQUENCE [LARGE SCALE GENOMIC DNA]</scope>
</reference>
<organismHost>
    <name type="scientific">Chilo suppressalis</name>
    <name type="common">Asiatic rice borer moth</name>
    <dbReference type="NCBI Taxonomy" id="168631"/>
</organismHost>
<proteinExistence type="predicted"/>
<reference evidence="1 2" key="11">
    <citation type="journal article" date="1994" name="Virus Genes">
        <title>Chilo iridescent virus encodes a putative helicase belonging to a distinct family within the "DEAD/H" superfamily: implications for the evolution of large DNA viruses.</title>
        <authorList>
            <person name="Sonntag K.C."/>
            <person name="Schnitzler P."/>
            <person name="Koonin E.V."/>
            <person name="Darai G."/>
        </authorList>
    </citation>
    <scope>NUCLEOTIDE SEQUENCE [LARGE SCALE GENOMIC DNA]</scope>
</reference>
<accession>Q91G23</accession>
<reference evidence="1 2" key="15">
    <citation type="journal article" date="2001" name="Virology">
        <title>Analysis of the first complete DNA sequence of an invertebrate iridovirus: coding strategy of the genome of Chilo iridescent virus.</title>
        <authorList>
            <person name="Jakob N.J."/>
            <person name="Muller K."/>
            <person name="Bahr U."/>
            <person name="Darai G."/>
        </authorList>
    </citation>
    <scope>NUCLEOTIDE SEQUENCE [LARGE SCALE GENOMIC DNA]</scope>
</reference>
<sequence length="56" mass="6900">MEAMCLVVLMHLQVLSWFVRQDMLTILFCLHTTITEVSRILYRFHHHKRIHEYMDI</sequence>
<reference evidence="1 2" key="7">
    <citation type="journal article" date="1993" name="J. Gen. Virol.">
        <title>Identification of the gene encoding the major capsid protein of insect iridescent virus type 6 by polymerase chain reaction.</title>
        <authorList>
            <person name="Stohwasser R."/>
            <person name="Raab K."/>
            <person name="Schnitzler P."/>
            <person name="Janssen W."/>
            <person name="Darai G."/>
        </authorList>
    </citation>
    <scope>NUCLEOTIDE SEQUENCE [LARGE SCALE GENOMIC DNA]</scope>
</reference>
<name>Q91G23_IIV6</name>
<organismHost>
    <name type="scientific">Acheta domesticus</name>
    <name type="common">House cricket</name>
    <dbReference type="NCBI Taxonomy" id="6997"/>
</organismHost>
<reference evidence="1 2" key="8">
    <citation type="journal article" date="1994" name="Intervirology">
        <title>Identification of the primary structure and the coding capacity of the genome of insect iridescent virus type 6 between the genome coordinates 0.310 and 0.347 (7990 bp).</title>
        <authorList>
            <person name="Sonntag K.C."/>
            <person name="Schnitzler P."/>
            <person name="Janssen W."/>
            <person name="Darai G."/>
        </authorList>
    </citation>
    <scope>NUCLEOTIDE SEQUENCE [LARGE SCALE GENOMIC DNA]</scope>
</reference>
<reference evidence="1 2" key="12">
    <citation type="journal article" date="1997" name="Virus Genes">
        <title>The DNA sequence of Chilo iridescent virus between the genome coordinates 0.101 and 0.391; similarities in coding strategy between insect and vertebrate iridoviruses.</title>
        <authorList>
            <person name="Bahr U."/>
            <person name="Tidona C.A."/>
            <person name="Darai G."/>
        </authorList>
    </citation>
    <scope>NUCLEOTIDE SEQUENCE [LARGE SCALE GENOMIC DNA]</scope>
</reference>
<dbReference type="EMBL" id="AF303741">
    <property type="protein sequence ID" value="AAK82009.1"/>
    <property type="molecule type" value="Genomic_DNA"/>
</dbReference>
<protein>
    <submittedName>
        <fullName evidence="1">091R</fullName>
    </submittedName>
</protein>
<keyword evidence="2" id="KW-1185">Reference proteome</keyword>
<organism evidence="1 2">
    <name type="scientific">Invertebrate iridescent virus 6</name>
    <name type="common">IIV-6</name>
    <name type="synonym">Chilo iridescent virus</name>
    <dbReference type="NCBI Taxonomy" id="176652"/>
    <lineage>
        <taxon>Viruses</taxon>
        <taxon>Varidnaviria</taxon>
        <taxon>Bamfordvirae</taxon>
        <taxon>Nucleocytoviricota</taxon>
        <taxon>Megaviricetes</taxon>
        <taxon>Pimascovirales</taxon>
        <taxon>Pimascovirales incertae sedis</taxon>
        <taxon>Iridoviridae</taxon>
        <taxon>Betairidovirinae</taxon>
        <taxon>Iridovirus</taxon>
        <taxon>Iridovirus chilo1</taxon>
    </lineage>
</organism>
<dbReference type="GeneID" id="1733386"/>
<reference evidence="1 2" key="5">
    <citation type="journal article" date="1992" name="Virus Genes">
        <title>Identification and mapping of origins of DNA replication within the DNA sequences of the genome of insect iridescent virus type 6.</title>
        <authorList>
            <person name="Handermann M."/>
            <person name="Schnitzler P."/>
            <person name="Rosen-Wolff A."/>
            <person name="Raab K."/>
            <person name="Sonntag K.C."/>
            <person name="Darai G."/>
        </authorList>
    </citation>
    <scope>NUCLEOTIDE SEQUENCE [LARGE SCALE GENOMIC DNA]</scope>
</reference>
<reference evidence="1 2" key="6">
    <citation type="journal article" date="1992" name="Virus Genes">
        <title>Characterization of the third origin of DNA replication of the genome of insect iridescent virus type 6.</title>
        <authorList>
            <person name="Sonntag K.C."/>
            <person name="Darai G."/>
        </authorList>
    </citation>
    <scope>NUCLEOTIDE SEQUENCE [LARGE SCALE GENOMIC DNA]</scope>
</reference>
<dbReference type="KEGG" id="vg:1733386"/>
<reference evidence="1 2" key="3">
    <citation type="journal article" date="1987" name="Virology">
        <title>Molecular cloning and physical mapping of the genome of insect iridescent virus type 6: further evidence for circular permutation of the viral genome.</title>
        <authorList>
            <person name="Schnitzler P."/>
            <person name="Soltau J.B."/>
            <person name="Fischer M."/>
            <person name="Reisner H."/>
            <person name="Scholz J."/>
            <person name="Delius H."/>
            <person name="Darai G."/>
        </authorList>
    </citation>
    <scope>NUCLEOTIDE SEQUENCE [LARGE SCALE GENOMIC DNA]</scope>
</reference>
<reference evidence="1 2" key="14">
    <citation type="journal article" date="1999" name="Virus Genes">
        <title>Identification of a gene cluster within the genome of Chilo iridescent virus encoding enzymes involved in viral DNA replication and processing.</title>
        <authorList>
            <person name="Muller K."/>
            <person name="Tidona C.A."/>
            <person name="Darai G."/>
        </authorList>
    </citation>
    <scope>NUCLEOTIDE SEQUENCE [LARGE SCALE GENOMIC DNA]</scope>
</reference>
<reference evidence="1 2" key="13">
    <citation type="journal article" date="1998" name="Virus Genes">
        <title>Identification of a thymidylate synthase gene within the genome of Chilo iridescent virus.</title>
        <authorList>
            <person name="Muller K."/>
            <person name="Tidona C.A."/>
            <person name="Bahr U."/>
            <person name="Darai G."/>
        </authorList>
    </citation>
    <scope>NUCLEOTIDE SEQUENCE [LARGE SCALE GENOMIC DNA]</scope>
</reference>
<organismHost>
    <name type="scientific">Spodoptera frugiperda</name>
    <name type="common">Fall armyworm</name>
    <dbReference type="NCBI Taxonomy" id="7108"/>
</organismHost>
<dbReference type="RefSeq" id="NP_149554.1">
    <property type="nucleotide sequence ID" value="NC_003038.1"/>
</dbReference>
<evidence type="ECO:0000313" key="1">
    <source>
        <dbReference type="EMBL" id="AAK82009.1"/>
    </source>
</evidence>
<dbReference type="Proteomes" id="UP000001359">
    <property type="component" value="Segment"/>
</dbReference>
<organismHost>
    <name type="scientific">Gryllus campestris</name>
    <dbReference type="NCBI Taxonomy" id="58607"/>
</organismHost>
<reference evidence="1 2" key="9">
    <citation type="journal article" date="1994" name="J. Gen. Virol.">
        <title>Insect iridescent virus type 6 encodes a polypeptide related to the largest subunit of eukaryotic RNA polymerase II.</title>
        <authorList>
            <person name="Schnitzler P."/>
            <person name="Sonntag K.C."/>
            <person name="Muller M."/>
            <person name="Janssen W."/>
            <person name="Bugert J.J."/>
            <person name="Koonin E.V."/>
            <person name="Darai G."/>
        </authorList>
    </citation>
    <scope>NUCLEOTIDE SEQUENCE [LARGE SCALE GENOMIC DNA]</scope>
</reference>
<reference evidence="1 2" key="10">
    <citation type="journal article" date="1994" name="Nucleic Acids Res.">
        <title>Identification of genes encoding zinc finger proteins, non-histone chromosomal HMG protein homologue, and a putative GTP phosphohydrolase in the genome of Chilo iridescent virus.</title>
        <authorList>
            <person name="Schnitzler P."/>
            <person name="Hug M."/>
            <person name="Handermann M."/>
            <person name="Janssen W."/>
            <person name="Koonin E.V."/>
            <person name="Delius H."/>
            <person name="Darai C."/>
        </authorList>
    </citation>
    <scope>NUCLEOTIDE SEQUENCE [LARGE SCALE GENOMIC DNA]</scope>
</reference>
<reference evidence="1 2" key="1">
    <citation type="journal article" date="1984" name="J. Virol.">
        <title>DNA analysis of insect iridescent virus 6: evidence for circular permutation and terminal redundancy.</title>
        <authorList>
            <person name="Delius H."/>
            <person name="Darai G."/>
            <person name="Fluegel R.M."/>
        </authorList>
    </citation>
    <scope>NUCLEOTIDE SEQUENCE [LARGE SCALE GENOMIC DNA]</scope>
</reference>
<evidence type="ECO:0000313" key="2">
    <source>
        <dbReference type="Proteomes" id="UP000001359"/>
    </source>
</evidence>
<organismHost>
    <name type="scientific">Gryllus bimaculatus</name>
    <name type="common">Two-spotted cricket</name>
    <dbReference type="NCBI Taxonomy" id="6999"/>
</organismHost>
<reference evidence="1 2" key="2">
    <citation type="journal article" date="1986" name="Med. Microbiol. Immunol.">
        <title>Insect iridescent virus type 6 induced toxic degenerative hepatitis in mice.</title>
        <authorList>
            <person name="Lorbacher de Ruiz H."/>
            <person name="Gelderblom H."/>
            <person name="Hofmann W."/>
            <person name="Darai G."/>
        </authorList>
    </citation>
    <scope>NUCLEOTIDE SEQUENCE [LARGE SCALE GENOMIC DNA]</scope>
</reference>